<feature type="domain" description="Rhodanese" evidence="2">
    <location>
        <begin position="277"/>
        <end position="396"/>
    </location>
</feature>
<dbReference type="InterPro" id="IPR045886">
    <property type="entry name" value="ThiF/MoeB/HesA"/>
</dbReference>
<dbReference type="Gene3D" id="3.40.250.10">
    <property type="entry name" value="Rhodanese-like domain"/>
    <property type="match status" value="1"/>
</dbReference>
<dbReference type="Proteomes" id="UP000644727">
    <property type="component" value="Unassembled WGS sequence"/>
</dbReference>
<feature type="region of interest" description="Disordered" evidence="1">
    <location>
        <begin position="310"/>
        <end position="331"/>
    </location>
</feature>
<evidence type="ECO:0000259" key="2">
    <source>
        <dbReference type="PROSITE" id="PS50206"/>
    </source>
</evidence>
<dbReference type="SUPFAM" id="SSF52821">
    <property type="entry name" value="Rhodanese/Cell cycle control phosphatase"/>
    <property type="match status" value="1"/>
</dbReference>
<name>A0ABR9W119_9MICO</name>
<keyword evidence="3" id="KW-0548">Nucleotidyltransferase</keyword>
<sequence length="401" mass="40887">MNADARYLRQIRLPQVGTAGQEKLGSARVAVIGAGGLGAPVLSYLAAAGIGSITVIDADIVDVSNLHRQVIHRTDAVGQPKAVSAVQHLQALNPEVELRAVVDTLTPANALEILGGHDLVLDGTDNFPTRYLASDACEILDLPLVWGSILGFTGQVSLFHGAGGTGVTYRDVHPVPPRPGEVPSCSEAGVLGMLCGVIGSTMAMEAAKHILGVGETLHGRIALYDALAARWTEVPVARDPGRAPVTELEDLTLTCGLPGPTGPATDEVTAEELAGLLASGVRVIDIREDDEVARGMLAEAEHMPMGVLLRGDATGDDPDAGDGTDNDGAAGDAAVGDAAVGGAAGGAHPLQGAVLYCAAGTRSASTQRTLAGRGITVRSLAGGFEGLRDRADVLGLQITTP</sequence>
<dbReference type="InterPro" id="IPR001763">
    <property type="entry name" value="Rhodanese-like_dom"/>
</dbReference>
<protein>
    <submittedName>
        <fullName evidence="3">ThiF family adenylyltransferase</fullName>
    </submittedName>
</protein>
<feature type="compositionally biased region" description="Acidic residues" evidence="1">
    <location>
        <begin position="314"/>
        <end position="325"/>
    </location>
</feature>
<evidence type="ECO:0000313" key="3">
    <source>
        <dbReference type="EMBL" id="MBE9403818.1"/>
    </source>
</evidence>
<dbReference type="GO" id="GO:0016779">
    <property type="term" value="F:nucleotidyltransferase activity"/>
    <property type="evidence" value="ECO:0007669"/>
    <property type="project" value="UniProtKB-KW"/>
</dbReference>
<keyword evidence="4" id="KW-1185">Reference proteome</keyword>
<gene>
    <name evidence="3" type="ORF">IOE58_06325</name>
</gene>
<dbReference type="Pfam" id="PF00581">
    <property type="entry name" value="Rhodanese"/>
    <property type="match status" value="1"/>
</dbReference>
<reference evidence="3 4" key="1">
    <citation type="submission" date="2020-10" db="EMBL/GenBank/DDBJ databases">
        <title>Draft genome and description of Brachybacterium epidermidis sp nov.</title>
        <authorList>
            <person name="Boxberger M."/>
            <person name="La Scola B."/>
        </authorList>
    </citation>
    <scope>NUCLEOTIDE SEQUENCE [LARGE SCALE GENOMIC DNA]</scope>
    <source>
        <strain evidence="3 4">Marseille-Q2903</strain>
    </source>
</reference>
<dbReference type="EMBL" id="JADEYR010000004">
    <property type="protein sequence ID" value="MBE9403818.1"/>
    <property type="molecule type" value="Genomic_DNA"/>
</dbReference>
<proteinExistence type="predicted"/>
<dbReference type="SUPFAM" id="SSF69572">
    <property type="entry name" value="Activating enzymes of the ubiquitin-like proteins"/>
    <property type="match status" value="1"/>
</dbReference>
<dbReference type="Gene3D" id="3.40.50.720">
    <property type="entry name" value="NAD(P)-binding Rossmann-like Domain"/>
    <property type="match status" value="1"/>
</dbReference>
<accession>A0ABR9W119</accession>
<evidence type="ECO:0000256" key="1">
    <source>
        <dbReference type="SAM" id="MobiDB-lite"/>
    </source>
</evidence>
<dbReference type="RefSeq" id="WP_193865557.1">
    <property type="nucleotide sequence ID" value="NZ_JADEYR010000004.1"/>
</dbReference>
<dbReference type="CDD" id="cd00757">
    <property type="entry name" value="ThiF_MoeB_HesA_family"/>
    <property type="match status" value="1"/>
</dbReference>
<dbReference type="InterPro" id="IPR035985">
    <property type="entry name" value="Ubiquitin-activating_enz"/>
</dbReference>
<dbReference type="PANTHER" id="PTHR10953">
    <property type="entry name" value="UBIQUITIN-ACTIVATING ENZYME E1"/>
    <property type="match status" value="1"/>
</dbReference>
<dbReference type="InterPro" id="IPR000594">
    <property type="entry name" value="ThiF_NAD_FAD-bd"/>
</dbReference>
<dbReference type="PROSITE" id="PS50206">
    <property type="entry name" value="RHODANESE_3"/>
    <property type="match status" value="1"/>
</dbReference>
<dbReference type="CDD" id="cd00158">
    <property type="entry name" value="RHOD"/>
    <property type="match status" value="1"/>
</dbReference>
<evidence type="ECO:0000313" key="4">
    <source>
        <dbReference type="Proteomes" id="UP000644727"/>
    </source>
</evidence>
<keyword evidence="3" id="KW-0808">Transferase</keyword>
<comment type="caution">
    <text evidence="3">The sequence shown here is derived from an EMBL/GenBank/DDBJ whole genome shotgun (WGS) entry which is preliminary data.</text>
</comment>
<organism evidence="3 4">
    <name type="scientific">Brachybacterium epidermidis</name>
    <dbReference type="NCBI Taxonomy" id="2781983"/>
    <lineage>
        <taxon>Bacteria</taxon>
        <taxon>Bacillati</taxon>
        <taxon>Actinomycetota</taxon>
        <taxon>Actinomycetes</taxon>
        <taxon>Micrococcales</taxon>
        <taxon>Dermabacteraceae</taxon>
        <taxon>Brachybacterium</taxon>
    </lineage>
</organism>
<dbReference type="Pfam" id="PF00899">
    <property type="entry name" value="ThiF"/>
    <property type="match status" value="1"/>
</dbReference>
<dbReference type="SMART" id="SM00450">
    <property type="entry name" value="RHOD"/>
    <property type="match status" value="1"/>
</dbReference>
<dbReference type="InterPro" id="IPR036873">
    <property type="entry name" value="Rhodanese-like_dom_sf"/>
</dbReference>
<dbReference type="PANTHER" id="PTHR10953:SF102">
    <property type="entry name" value="ADENYLYLTRANSFERASE AND SULFURTRANSFERASE MOCS3"/>
    <property type="match status" value="1"/>
</dbReference>